<dbReference type="InterPro" id="IPR003689">
    <property type="entry name" value="ZIP"/>
</dbReference>
<evidence type="ECO:0000256" key="5">
    <source>
        <dbReference type="SAM" id="Phobius"/>
    </source>
</evidence>
<dbReference type="Proteomes" id="UP000178249">
    <property type="component" value="Unassembled WGS sequence"/>
</dbReference>
<keyword evidence="2 5" id="KW-0812">Transmembrane</keyword>
<feature type="non-terminal residue" evidence="6">
    <location>
        <position position="1"/>
    </location>
</feature>
<evidence type="ECO:0000256" key="4">
    <source>
        <dbReference type="ARBA" id="ARBA00023136"/>
    </source>
</evidence>
<dbReference type="PANTHER" id="PTHR16950">
    <property type="entry name" value="ZINC TRANSPORTER SLC39A7 HISTIDINE-RICH MEMBRANE PROTEIN KE4"/>
    <property type="match status" value="1"/>
</dbReference>
<organism evidence="6 7">
    <name type="scientific">Candidatus Kaiserbacteria bacterium RIFCSPHIGHO2_01_FULL_48_10</name>
    <dbReference type="NCBI Taxonomy" id="1798476"/>
    <lineage>
        <taxon>Bacteria</taxon>
        <taxon>Candidatus Kaiseribacteriota</taxon>
    </lineage>
</organism>
<dbReference type="GO" id="GO:0016020">
    <property type="term" value="C:membrane"/>
    <property type="evidence" value="ECO:0007669"/>
    <property type="project" value="UniProtKB-SubCell"/>
</dbReference>
<feature type="transmembrane region" description="Helical" evidence="5">
    <location>
        <begin position="217"/>
        <end position="235"/>
    </location>
</feature>
<dbReference type="AlphaFoldDB" id="A0A1F6C4R0"/>
<proteinExistence type="predicted"/>
<name>A0A1F6C4R0_9BACT</name>
<feature type="transmembrane region" description="Helical" evidence="5">
    <location>
        <begin position="19"/>
        <end position="37"/>
    </location>
</feature>
<sequence>VSLIGVVVFLRREEWLRKASIFFASFAAGVLLAIVFFDLLPESLHATEESGGELSQVFLYTLAGFLVFFIIERVFHWHHHHEGRHHDDTAPPPYRYLVMIGDFFHNFLDGFAMATTFLVSPALGISTAISVFFHEIPKEIGDVSLLIHSGMSRRGAILFNLCSTAAAFIGAILAFFLAELFLPSLGPLFAFAAGSFLYIAAADLIPEIQEETKSRRIVAQVVLLLFGIAVMWFIGQVLPHE</sequence>
<protein>
    <recommendedName>
        <fullName evidence="8">ZIP zinc transporter</fullName>
    </recommendedName>
</protein>
<feature type="transmembrane region" description="Helical" evidence="5">
    <location>
        <begin position="184"/>
        <end position="205"/>
    </location>
</feature>
<keyword evidence="3 5" id="KW-1133">Transmembrane helix</keyword>
<feature type="transmembrane region" description="Helical" evidence="5">
    <location>
        <begin position="157"/>
        <end position="178"/>
    </location>
</feature>
<dbReference type="GO" id="GO:0046873">
    <property type="term" value="F:metal ion transmembrane transporter activity"/>
    <property type="evidence" value="ECO:0007669"/>
    <property type="project" value="InterPro"/>
</dbReference>
<dbReference type="Pfam" id="PF02535">
    <property type="entry name" value="Zip"/>
    <property type="match status" value="1"/>
</dbReference>
<reference evidence="6 7" key="1">
    <citation type="journal article" date="2016" name="Nat. Commun.">
        <title>Thousands of microbial genomes shed light on interconnected biogeochemical processes in an aquifer system.</title>
        <authorList>
            <person name="Anantharaman K."/>
            <person name="Brown C.T."/>
            <person name="Hug L.A."/>
            <person name="Sharon I."/>
            <person name="Castelle C.J."/>
            <person name="Probst A.J."/>
            <person name="Thomas B.C."/>
            <person name="Singh A."/>
            <person name="Wilkins M.J."/>
            <person name="Karaoz U."/>
            <person name="Brodie E.L."/>
            <person name="Williams K.H."/>
            <person name="Hubbard S.S."/>
            <person name="Banfield J.F."/>
        </authorList>
    </citation>
    <scope>NUCLEOTIDE SEQUENCE [LARGE SCALE GENOMIC DNA]</scope>
</reference>
<evidence type="ECO:0000256" key="2">
    <source>
        <dbReference type="ARBA" id="ARBA00022692"/>
    </source>
</evidence>
<dbReference type="PANTHER" id="PTHR16950:SF16">
    <property type="entry name" value="ZINC TRANSPORTER ZIP13"/>
    <property type="match status" value="1"/>
</dbReference>
<evidence type="ECO:0000313" key="6">
    <source>
        <dbReference type="EMBL" id="OGG44185.1"/>
    </source>
</evidence>
<gene>
    <name evidence="6" type="ORF">A2841_00870</name>
</gene>
<keyword evidence="4 5" id="KW-0472">Membrane</keyword>
<accession>A0A1F6C4R0</accession>
<dbReference type="EMBL" id="MFKP01000017">
    <property type="protein sequence ID" value="OGG44185.1"/>
    <property type="molecule type" value="Genomic_DNA"/>
</dbReference>
<evidence type="ECO:0000256" key="1">
    <source>
        <dbReference type="ARBA" id="ARBA00004141"/>
    </source>
</evidence>
<evidence type="ECO:0000313" key="7">
    <source>
        <dbReference type="Proteomes" id="UP000178249"/>
    </source>
</evidence>
<feature type="transmembrane region" description="Helical" evidence="5">
    <location>
        <begin position="57"/>
        <end position="75"/>
    </location>
</feature>
<evidence type="ECO:0000256" key="3">
    <source>
        <dbReference type="ARBA" id="ARBA00022989"/>
    </source>
</evidence>
<comment type="subcellular location">
    <subcellularLocation>
        <location evidence="1">Membrane</location>
        <topology evidence="1">Multi-pass membrane protein</topology>
    </subcellularLocation>
</comment>
<evidence type="ECO:0008006" key="8">
    <source>
        <dbReference type="Google" id="ProtNLM"/>
    </source>
</evidence>
<comment type="caution">
    <text evidence="6">The sequence shown here is derived from an EMBL/GenBank/DDBJ whole genome shotgun (WGS) entry which is preliminary data.</text>
</comment>